<evidence type="ECO:0000313" key="2">
    <source>
        <dbReference type="Proteomes" id="UP000230069"/>
    </source>
</evidence>
<gene>
    <name evidence="1" type="ORF">AQUCO_02100048v1</name>
</gene>
<evidence type="ECO:0000313" key="1">
    <source>
        <dbReference type="EMBL" id="PIA41935.1"/>
    </source>
</evidence>
<reference evidence="1 2" key="1">
    <citation type="submission" date="2017-09" db="EMBL/GenBank/DDBJ databases">
        <title>WGS assembly of Aquilegia coerulea Goldsmith.</title>
        <authorList>
            <person name="Hodges S."/>
            <person name="Kramer E."/>
            <person name="Nordborg M."/>
            <person name="Tomkins J."/>
            <person name="Borevitz J."/>
            <person name="Derieg N."/>
            <person name="Yan J."/>
            <person name="Mihaltcheva S."/>
            <person name="Hayes R.D."/>
            <person name="Rokhsar D."/>
        </authorList>
    </citation>
    <scope>NUCLEOTIDE SEQUENCE [LARGE SCALE GENOMIC DNA]</scope>
    <source>
        <strain evidence="2">cv. Goldsmith</strain>
    </source>
</reference>
<accession>A0A2G5DEH9</accession>
<dbReference type="EMBL" id="KZ305038">
    <property type="protein sequence ID" value="PIA41935.1"/>
    <property type="molecule type" value="Genomic_DNA"/>
</dbReference>
<dbReference type="AlphaFoldDB" id="A0A2G5DEH9"/>
<organism evidence="1 2">
    <name type="scientific">Aquilegia coerulea</name>
    <name type="common">Rocky mountain columbine</name>
    <dbReference type="NCBI Taxonomy" id="218851"/>
    <lineage>
        <taxon>Eukaryota</taxon>
        <taxon>Viridiplantae</taxon>
        <taxon>Streptophyta</taxon>
        <taxon>Embryophyta</taxon>
        <taxon>Tracheophyta</taxon>
        <taxon>Spermatophyta</taxon>
        <taxon>Magnoliopsida</taxon>
        <taxon>Ranunculales</taxon>
        <taxon>Ranunculaceae</taxon>
        <taxon>Thalictroideae</taxon>
        <taxon>Aquilegia</taxon>
    </lineage>
</organism>
<dbReference type="InParanoid" id="A0A2G5DEH9"/>
<keyword evidence="2" id="KW-1185">Reference proteome</keyword>
<dbReference type="Proteomes" id="UP000230069">
    <property type="component" value="Unassembled WGS sequence"/>
</dbReference>
<name>A0A2G5DEH9_AQUCA</name>
<proteinExistence type="predicted"/>
<sequence>MAGPPSNSASVSPGTIGIESTYSVLKTNCTSLFRGLKNSPFGTTTSVFRGSSSVPFVFEASAYSFANPSWVDSQFQNPNTSATASGLFSYVQETVGTVSSTDSPTNYADF</sequence>
<protein>
    <submittedName>
        <fullName evidence="1">Uncharacterized protein</fullName>
    </submittedName>
</protein>